<evidence type="ECO:0000256" key="1">
    <source>
        <dbReference type="SAM" id="MobiDB-lite"/>
    </source>
</evidence>
<feature type="region of interest" description="Disordered" evidence="1">
    <location>
        <begin position="218"/>
        <end position="240"/>
    </location>
</feature>
<evidence type="ECO:0000256" key="2">
    <source>
        <dbReference type="SAM" id="SignalP"/>
    </source>
</evidence>
<feature type="region of interest" description="Disordered" evidence="1">
    <location>
        <begin position="60"/>
        <end position="84"/>
    </location>
</feature>
<feature type="chain" id="PRO_5041397995" evidence="2">
    <location>
        <begin position="19"/>
        <end position="285"/>
    </location>
</feature>
<accession>A0AA38P484</accession>
<feature type="signal peptide" evidence="2">
    <location>
        <begin position="1"/>
        <end position="18"/>
    </location>
</feature>
<organism evidence="3 4">
    <name type="scientific">Lentinula raphanica</name>
    <dbReference type="NCBI Taxonomy" id="153919"/>
    <lineage>
        <taxon>Eukaryota</taxon>
        <taxon>Fungi</taxon>
        <taxon>Dikarya</taxon>
        <taxon>Basidiomycota</taxon>
        <taxon>Agaricomycotina</taxon>
        <taxon>Agaricomycetes</taxon>
        <taxon>Agaricomycetidae</taxon>
        <taxon>Agaricales</taxon>
        <taxon>Marasmiineae</taxon>
        <taxon>Omphalotaceae</taxon>
        <taxon>Lentinula</taxon>
    </lineage>
</organism>
<keyword evidence="4" id="KW-1185">Reference proteome</keyword>
<protein>
    <submittedName>
        <fullName evidence="3">Uncharacterized protein</fullName>
    </submittedName>
</protein>
<dbReference type="EMBL" id="MU806369">
    <property type="protein sequence ID" value="KAJ3835870.1"/>
    <property type="molecule type" value="Genomic_DNA"/>
</dbReference>
<keyword evidence="2" id="KW-0732">Signal</keyword>
<evidence type="ECO:0000313" key="3">
    <source>
        <dbReference type="EMBL" id="KAJ3835870.1"/>
    </source>
</evidence>
<evidence type="ECO:0000313" key="4">
    <source>
        <dbReference type="Proteomes" id="UP001163846"/>
    </source>
</evidence>
<name>A0AA38P484_9AGAR</name>
<sequence>MFNLRSGVLLCIFVTVHALPAPLLGTGFFNSGQPGTSKAISSATEPKWLIQSPYPQLGPQDRKAFSSELSPPSSGAGNRQGRQLIPTDRSTGLLAVEHITQYGAQSGTMIANYLLTKSPTPATDADYAKVKVLKDIGELVASGAIRDSTNENYAFIMKGSSAGATGKPLEQVRLSAAQKKAAKPQIKKLACDKVVRVAMAHRILYTGFKTSEILITPSTSTPSSPALSTGSTSSSLSGSGSASSSVPIVAVDLLAWNKVQQITEAATSPEVMTYCERLFDSEYEV</sequence>
<comment type="caution">
    <text evidence="3">The sequence shown here is derived from an EMBL/GenBank/DDBJ whole genome shotgun (WGS) entry which is preliminary data.</text>
</comment>
<proteinExistence type="predicted"/>
<gene>
    <name evidence="3" type="ORF">F5878DRAFT_626751</name>
</gene>
<reference evidence="3" key="1">
    <citation type="submission" date="2022-08" db="EMBL/GenBank/DDBJ databases">
        <authorList>
            <consortium name="DOE Joint Genome Institute"/>
            <person name="Min B."/>
            <person name="Riley R."/>
            <person name="Sierra-Patev S."/>
            <person name="Naranjo-Ortiz M."/>
            <person name="Looney B."/>
            <person name="Konkel Z."/>
            <person name="Slot J.C."/>
            <person name="Sakamoto Y."/>
            <person name="Steenwyk J.L."/>
            <person name="Rokas A."/>
            <person name="Carro J."/>
            <person name="Camarero S."/>
            <person name="Ferreira P."/>
            <person name="Molpeceres G."/>
            <person name="Ruiz-Duenas F.J."/>
            <person name="Serrano A."/>
            <person name="Henrissat B."/>
            <person name="Drula E."/>
            <person name="Hughes K.W."/>
            <person name="Mata J.L."/>
            <person name="Ishikawa N.K."/>
            <person name="Vargas-Isla R."/>
            <person name="Ushijima S."/>
            <person name="Smith C.A."/>
            <person name="Ahrendt S."/>
            <person name="Andreopoulos W."/>
            <person name="He G."/>
            <person name="Labutti K."/>
            <person name="Lipzen A."/>
            <person name="Ng V."/>
            <person name="Sandor L."/>
            <person name="Barry K."/>
            <person name="Martinez A.T."/>
            <person name="Xiao Y."/>
            <person name="Gibbons J.G."/>
            <person name="Terashima K."/>
            <person name="Hibbett D.S."/>
            <person name="Grigoriev I.V."/>
        </authorList>
    </citation>
    <scope>NUCLEOTIDE SEQUENCE</scope>
    <source>
        <strain evidence="3">TFB9207</strain>
    </source>
</reference>
<dbReference type="Proteomes" id="UP001163846">
    <property type="component" value="Unassembled WGS sequence"/>
</dbReference>
<feature type="compositionally biased region" description="Polar residues" evidence="1">
    <location>
        <begin position="67"/>
        <end position="81"/>
    </location>
</feature>
<dbReference type="AlphaFoldDB" id="A0AA38P484"/>